<reference evidence="3" key="1">
    <citation type="submission" date="2021-08" db="EMBL/GenBank/DDBJ databases">
        <authorList>
            <person name="Zhang H."/>
            <person name="Xu M."/>
            <person name="Yu Z."/>
            <person name="Yang L."/>
            <person name="Cai Y."/>
        </authorList>
    </citation>
    <scope>NUCLEOTIDE SEQUENCE</scope>
    <source>
        <strain evidence="3">CHL1</strain>
    </source>
</reference>
<protein>
    <submittedName>
        <fullName evidence="3">Sulfotransferase</fullName>
    </submittedName>
</protein>
<dbReference type="SUPFAM" id="SSF48452">
    <property type="entry name" value="TPR-like"/>
    <property type="match status" value="1"/>
</dbReference>
<evidence type="ECO:0000256" key="1">
    <source>
        <dbReference type="ARBA" id="ARBA00022679"/>
    </source>
</evidence>
<feature type="repeat" description="TPR" evidence="2">
    <location>
        <begin position="177"/>
        <end position="210"/>
    </location>
</feature>
<dbReference type="PANTHER" id="PTHR12788:SF10">
    <property type="entry name" value="PROTEIN-TYROSINE SULFOTRANSFERASE"/>
    <property type="match status" value="1"/>
</dbReference>
<dbReference type="Proteomes" id="UP000825701">
    <property type="component" value="Chromosome"/>
</dbReference>
<dbReference type="Gene3D" id="3.40.50.300">
    <property type="entry name" value="P-loop containing nucleotide triphosphate hydrolases"/>
    <property type="match status" value="1"/>
</dbReference>
<keyword evidence="4" id="KW-1185">Reference proteome</keyword>
<sequence>MQSEDFATSLCPCGSGLKPAKCCELNVWTAGPPSAAARSADGPAAQGVKAFKQGDYPVAARLAVEALERSPFDPVALKALAGVRELEGRAGAAITLLRRAAHFDTSDYATTVKLVQMAIARGGAEAAEPHARQAVRLSPTNPQAHYLMGMTMTQLGRHALAAHHNRRALELSPRREPLILTNLATNLLETGEIETARELFREADAAQPNDRRTLLAWARLEEIDRKFDDAETLLDRVDQIARNNPQATLRRATVLGRRGRVDEAVKLLDERASAGARQLGPQELLERGRLKDRLGLHDEAWADFSAGKARALELGAGAYDEAAANRLTSNLKTYFTRERLAVLPRAEDRRDGPQPIFILGFPRSGTTLVEQTLSSSDAISAGDELPFVGQIAAISPRLLSSPWEYPGSLSDLLLGDRREGLDDLRNFYLASARRMGVARDDTPFFTDKMPLNETHLGLIALMFPRAPLVHVVRHPLDVMVSAMSNFFTHGFGCGRDLESAAKHLLMTADLVEHYRGVADLNYLELRYEDIVDDQEATVRRLFDFVGVPFDPKALEFEANERYARTASYAQVKEPLYRRSRHRHQNYLRHLAPAQKILAPLIERLGYEVEPLAA</sequence>
<dbReference type="Gene3D" id="1.25.40.10">
    <property type="entry name" value="Tetratricopeptide repeat domain"/>
    <property type="match status" value="2"/>
</dbReference>
<keyword evidence="1" id="KW-0808">Transferase</keyword>
<dbReference type="KEGG" id="cmet:K6K41_10770"/>
<dbReference type="Pfam" id="PF13469">
    <property type="entry name" value="Sulfotransfer_3"/>
    <property type="match status" value="1"/>
</dbReference>
<evidence type="ECO:0000256" key="2">
    <source>
        <dbReference type="PROSITE-ProRule" id="PRU00339"/>
    </source>
</evidence>
<dbReference type="InterPro" id="IPR026634">
    <property type="entry name" value="TPST-like"/>
</dbReference>
<dbReference type="Pfam" id="PF13432">
    <property type="entry name" value="TPR_16"/>
    <property type="match status" value="2"/>
</dbReference>
<dbReference type="RefSeq" id="WP_378146994.1">
    <property type="nucleotide sequence ID" value="NZ_JBHRXS010000005.1"/>
</dbReference>
<dbReference type="SUPFAM" id="SSF52540">
    <property type="entry name" value="P-loop containing nucleoside triphosphate hydrolases"/>
    <property type="match status" value="1"/>
</dbReference>
<dbReference type="AlphaFoldDB" id="A0A9E6RIU4"/>
<dbReference type="InterPro" id="IPR011990">
    <property type="entry name" value="TPR-like_helical_dom_sf"/>
</dbReference>
<dbReference type="InterPro" id="IPR019734">
    <property type="entry name" value="TPR_rpt"/>
</dbReference>
<proteinExistence type="predicted"/>
<gene>
    <name evidence="3" type="ORF">K6K41_10770</name>
</gene>
<name>A0A9E6RIU4_9HYPH</name>
<feature type="repeat" description="TPR" evidence="2">
    <location>
        <begin position="142"/>
        <end position="175"/>
    </location>
</feature>
<evidence type="ECO:0000313" key="4">
    <source>
        <dbReference type="Proteomes" id="UP000825701"/>
    </source>
</evidence>
<organism evidence="3 4">
    <name type="scientific">Chenggangzhangella methanolivorans</name>
    <dbReference type="NCBI Taxonomy" id="1437009"/>
    <lineage>
        <taxon>Bacteria</taxon>
        <taxon>Pseudomonadati</taxon>
        <taxon>Pseudomonadota</taxon>
        <taxon>Alphaproteobacteria</taxon>
        <taxon>Hyphomicrobiales</taxon>
        <taxon>Methylopilaceae</taxon>
        <taxon>Chenggangzhangella</taxon>
    </lineage>
</organism>
<dbReference type="PROSITE" id="PS50005">
    <property type="entry name" value="TPR"/>
    <property type="match status" value="2"/>
</dbReference>
<keyword evidence="2" id="KW-0802">TPR repeat</keyword>
<dbReference type="EMBL" id="CP081869">
    <property type="protein sequence ID" value="QZO01792.1"/>
    <property type="molecule type" value="Genomic_DNA"/>
</dbReference>
<dbReference type="InterPro" id="IPR027417">
    <property type="entry name" value="P-loop_NTPase"/>
</dbReference>
<dbReference type="GO" id="GO:0008476">
    <property type="term" value="F:protein-tyrosine sulfotransferase activity"/>
    <property type="evidence" value="ECO:0007669"/>
    <property type="project" value="InterPro"/>
</dbReference>
<accession>A0A9E6RIU4</accession>
<dbReference type="PANTHER" id="PTHR12788">
    <property type="entry name" value="PROTEIN-TYROSINE SULFOTRANSFERASE 2"/>
    <property type="match status" value="1"/>
</dbReference>
<evidence type="ECO:0000313" key="3">
    <source>
        <dbReference type="EMBL" id="QZO01792.1"/>
    </source>
</evidence>